<protein>
    <submittedName>
        <fullName evidence="2">Uncharacterized protein</fullName>
    </submittedName>
</protein>
<dbReference type="EMBL" id="CP016174">
    <property type="protein sequence ID" value="ANN22310.1"/>
    <property type="molecule type" value="Genomic_DNA"/>
</dbReference>
<dbReference type="KEGG" id="aori:SD37_38195"/>
<dbReference type="RefSeq" id="WP_044855831.1">
    <property type="nucleotide sequence ID" value="NZ_CP016174.1"/>
</dbReference>
<name>A0A193CDB6_AMYOR</name>
<feature type="region of interest" description="Disordered" evidence="1">
    <location>
        <begin position="76"/>
        <end position="125"/>
    </location>
</feature>
<evidence type="ECO:0000313" key="2">
    <source>
        <dbReference type="EMBL" id="ANN22310.1"/>
    </source>
</evidence>
<proteinExistence type="predicted"/>
<dbReference type="Proteomes" id="UP000093695">
    <property type="component" value="Chromosome"/>
</dbReference>
<dbReference type="STRING" id="31958.SD37_38195"/>
<reference evidence="2 3" key="1">
    <citation type="journal article" date="2015" name="Genome Announc.">
        <title>Draft Genome Sequence of Norvancomycin-Producing Strain Amycolatopsis orientalis CPCC200066.</title>
        <authorList>
            <person name="Lei X."/>
            <person name="Yuan F."/>
            <person name="Shi Y."/>
            <person name="Li X."/>
            <person name="Wang L."/>
            <person name="Hong B."/>
        </authorList>
    </citation>
    <scope>NUCLEOTIDE SEQUENCE [LARGE SCALE GENOMIC DNA]</scope>
    <source>
        <strain evidence="2 3">B-37</strain>
    </source>
</reference>
<sequence>MVDASKFTAEVFARAAARPDAPPRLSRAADCVLEGKFSWAEVAAGTCTHPLAQALFTPKAQEKLWPLLAEVAADLKPAPAEPKKRARASEAPPADDEDFSQLTYLEDLAEPSRHPAWPSRPDPGR</sequence>
<gene>
    <name evidence="2" type="ORF">SD37_38195</name>
</gene>
<evidence type="ECO:0000256" key="1">
    <source>
        <dbReference type="SAM" id="MobiDB-lite"/>
    </source>
</evidence>
<evidence type="ECO:0000313" key="3">
    <source>
        <dbReference type="Proteomes" id="UP000093695"/>
    </source>
</evidence>
<accession>A0A193CDB6</accession>
<dbReference type="AlphaFoldDB" id="A0A193CDB6"/>
<organism evidence="2 3">
    <name type="scientific">Amycolatopsis orientalis</name>
    <name type="common">Nocardia orientalis</name>
    <dbReference type="NCBI Taxonomy" id="31958"/>
    <lineage>
        <taxon>Bacteria</taxon>
        <taxon>Bacillati</taxon>
        <taxon>Actinomycetota</taxon>
        <taxon>Actinomycetes</taxon>
        <taxon>Pseudonocardiales</taxon>
        <taxon>Pseudonocardiaceae</taxon>
        <taxon>Amycolatopsis</taxon>
    </lineage>
</organism>
<keyword evidence="3" id="KW-1185">Reference proteome</keyword>